<keyword evidence="2" id="KW-1185">Reference proteome</keyword>
<name>A0A919S1L2_9CLOT</name>
<reference evidence="1" key="1">
    <citation type="submission" date="2021-03" db="EMBL/GenBank/DDBJ databases">
        <title>Taxonomic study of Clostridium polyendosporum from meadow-gley soil under rice.</title>
        <authorList>
            <person name="Kobayashi H."/>
            <person name="Tanizawa Y."/>
            <person name="Yagura M."/>
        </authorList>
    </citation>
    <scope>NUCLEOTIDE SEQUENCE</scope>
    <source>
        <strain evidence="1">JCM 30710</strain>
    </source>
</reference>
<evidence type="ECO:0000313" key="2">
    <source>
        <dbReference type="Proteomes" id="UP000679179"/>
    </source>
</evidence>
<proteinExistence type="predicted"/>
<dbReference type="AlphaFoldDB" id="A0A919S1L2"/>
<protein>
    <submittedName>
        <fullName evidence="1">Uncharacterized protein</fullName>
    </submittedName>
</protein>
<accession>A0A919S1L2</accession>
<organism evidence="1 2">
    <name type="scientific">Clostridium polyendosporum</name>
    <dbReference type="NCBI Taxonomy" id="69208"/>
    <lineage>
        <taxon>Bacteria</taxon>
        <taxon>Bacillati</taxon>
        <taxon>Bacillota</taxon>
        <taxon>Clostridia</taxon>
        <taxon>Eubacteriales</taxon>
        <taxon>Clostridiaceae</taxon>
        <taxon>Clostridium</taxon>
    </lineage>
</organism>
<evidence type="ECO:0000313" key="1">
    <source>
        <dbReference type="EMBL" id="GIM29636.1"/>
    </source>
</evidence>
<sequence>MNLFILKIDIGEIKVKILDAKIRFITIKSKKFKREGIVTEIINMLKSSEFIVMF</sequence>
<dbReference type="EMBL" id="BOPZ01000020">
    <property type="protein sequence ID" value="GIM29636.1"/>
    <property type="molecule type" value="Genomic_DNA"/>
</dbReference>
<gene>
    <name evidence="1" type="ORF">CPJCM30710_23020</name>
</gene>
<comment type="caution">
    <text evidence="1">The sequence shown here is derived from an EMBL/GenBank/DDBJ whole genome shotgun (WGS) entry which is preliminary data.</text>
</comment>
<dbReference type="Proteomes" id="UP000679179">
    <property type="component" value="Unassembled WGS sequence"/>
</dbReference>